<dbReference type="AlphaFoldDB" id="A0A7W7X033"/>
<evidence type="ECO:0000313" key="2">
    <source>
        <dbReference type="Proteomes" id="UP000542674"/>
    </source>
</evidence>
<dbReference type="RefSeq" id="WP_184675119.1">
    <property type="nucleotide sequence ID" value="NZ_BAABAI010000035.1"/>
</dbReference>
<dbReference type="EMBL" id="JACHJS010000001">
    <property type="protein sequence ID" value="MBB4969466.1"/>
    <property type="molecule type" value="Genomic_DNA"/>
</dbReference>
<keyword evidence="2" id="KW-1185">Reference proteome</keyword>
<proteinExistence type="predicted"/>
<gene>
    <name evidence="1" type="ORF">F4559_006825</name>
</gene>
<evidence type="ECO:0000313" key="1">
    <source>
        <dbReference type="EMBL" id="MBB4969466.1"/>
    </source>
</evidence>
<organism evidence="1 2">
    <name type="scientific">Saccharothrix violaceirubra</name>
    <dbReference type="NCBI Taxonomy" id="413306"/>
    <lineage>
        <taxon>Bacteria</taxon>
        <taxon>Bacillati</taxon>
        <taxon>Actinomycetota</taxon>
        <taxon>Actinomycetes</taxon>
        <taxon>Pseudonocardiales</taxon>
        <taxon>Pseudonocardiaceae</taxon>
        <taxon>Saccharothrix</taxon>
    </lineage>
</organism>
<accession>A0A7W7X033</accession>
<reference evidence="1 2" key="1">
    <citation type="submission" date="2020-08" db="EMBL/GenBank/DDBJ databases">
        <title>Sequencing the genomes of 1000 actinobacteria strains.</title>
        <authorList>
            <person name="Klenk H.-P."/>
        </authorList>
    </citation>
    <scope>NUCLEOTIDE SEQUENCE [LARGE SCALE GENOMIC DNA]</scope>
    <source>
        <strain evidence="1 2">DSM 45084</strain>
    </source>
</reference>
<name>A0A7W7X033_9PSEU</name>
<protein>
    <submittedName>
        <fullName evidence="1">Uncharacterized protein</fullName>
    </submittedName>
</protein>
<dbReference type="Proteomes" id="UP000542674">
    <property type="component" value="Unassembled WGS sequence"/>
</dbReference>
<comment type="caution">
    <text evidence="1">The sequence shown here is derived from an EMBL/GenBank/DDBJ whole genome shotgun (WGS) entry which is preliminary data.</text>
</comment>
<sequence>MTLPDTLLIEQPWGAGRHLFGTRYRIDVYTEHGAQVAQVTDRGLLGPLRKALRATGFSGRTTFDLVVTQGRQPILRIRKGPGRPPTTVSYPDGRPIGSLRKEGRAHYALLDAAGQRLCHFGDVVGFSTGSITKRDGRRVRQDLLRVRPGVPEPVRTLAIATALAFDVVRGTGTAHTSGGVLDFPA</sequence>